<dbReference type="RefSeq" id="NP_510076.2">
    <property type="nucleotide sequence ID" value="NM_077675.3"/>
</dbReference>
<dbReference type="AGR" id="WB:WBGene00008960"/>
<dbReference type="PaxDb" id="6239-F19H6.5"/>
<proteinExistence type="predicted"/>
<name>Q19602_CAEEL</name>
<dbReference type="WormBase" id="F19H6.5">
    <property type="protein sequence ID" value="CE35497"/>
    <property type="gene ID" value="WBGene00008960"/>
</dbReference>
<dbReference type="OMA" id="IHYMERE"/>
<dbReference type="SMR" id="Q19602"/>
<protein>
    <submittedName>
        <fullName evidence="1">Uncharacterized protein</fullName>
    </submittedName>
</protein>
<accession>Q19602</accession>
<dbReference type="EMBL" id="BX284606">
    <property type="protein sequence ID" value="CAA92165.2"/>
    <property type="molecule type" value="Genomic_DNA"/>
</dbReference>
<organism evidence="1 2">
    <name type="scientific">Caenorhabditis elegans</name>
    <dbReference type="NCBI Taxonomy" id="6239"/>
    <lineage>
        <taxon>Eukaryota</taxon>
        <taxon>Metazoa</taxon>
        <taxon>Ecdysozoa</taxon>
        <taxon>Nematoda</taxon>
        <taxon>Chromadorea</taxon>
        <taxon>Rhabditida</taxon>
        <taxon>Rhabditina</taxon>
        <taxon>Rhabditomorpha</taxon>
        <taxon>Rhabditoidea</taxon>
        <taxon>Rhabditidae</taxon>
        <taxon>Peloderinae</taxon>
        <taxon>Caenorhabditis</taxon>
    </lineage>
</organism>
<dbReference type="OrthoDB" id="5875477at2759"/>
<evidence type="ECO:0000313" key="3">
    <source>
        <dbReference type="WormBase" id="F19H6.5"/>
    </source>
</evidence>
<dbReference type="KEGG" id="cel:CELE_F19H6.5"/>
<dbReference type="UCSC" id="F19H6.5">
    <property type="organism name" value="c. elegans"/>
</dbReference>
<evidence type="ECO:0000313" key="1">
    <source>
        <dbReference type="EMBL" id="CAA92165.2"/>
    </source>
</evidence>
<dbReference type="eggNOG" id="ENOG502TIBQ">
    <property type="taxonomic scope" value="Eukaryota"/>
</dbReference>
<dbReference type="AlphaFoldDB" id="Q19602"/>
<evidence type="ECO:0000313" key="2">
    <source>
        <dbReference type="Proteomes" id="UP000001940"/>
    </source>
</evidence>
<gene>
    <name evidence="1" type="ORF">CELE_F19H6.5</name>
    <name evidence="1 3" type="ORF">F19H6.5</name>
</gene>
<dbReference type="CTD" id="181397"/>
<dbReference type="Proteomes" id="UP000001940">
    <property type="component" value="Chromosome X"/>
</dbReference>
<sequence>MSSFKPYQKPPFFTAEFPVKQKSEIGIESKTSKINYMERTLENGNVVKIQVVNENAVRTLLANGFKKSYPAPEEETAIETDPENTQHVICRPSPILPCFKNFTPFTLASFLQPGLEEILQYQAEKRSGCIKSTHSPTSEEMYIAAVKDNPYPQIKSKKQKALRGRFPRASQKSVLEQIMVDAEKNASEREEMVRASTVIRYRHSST</sequence>
<dbReference type="Bgee" id="WBGene00008960">
    <property type="expression patterns" value="Expressed in adult organism"/>
</dbReference>
<dbReference type="InParanoid" id="Q19602"/>
<keyword evidence="2" id="KW-1185">Reference proteome</keyword>
<dbReference type="GeneID" id="181397"/>
<dbReference type="FunCoup" id="Q19602">
    <property type="interactions" value="309"/>
</dbReference>
<reference evidence="1 2" key="1">
    <citation type="journal article" date="1998" name="Science">
        <title>Genome sequence of the nematode C. elegans: a platform for investigating biology.</title>
        <authorList>
            <consortium name="The C. elegans sequencing consortium"/>
            <person name="Sulson J.E."/>
            <person name="Waterston R."/>
        </authorList>
    </citation>
    <scope>NUCLEOTIDE SEQUENCE [LARGE SCALE GENOMIC DNA]</scope>
    <source>
        <strain evidence="1 2">Bristol N2</strain>
    </source>
</reference>
<dbReference type="PIR" id="T21120">
    <property type="entry name" value="T21120"/>
</dbReference>
<dbReference type="HOGENOM" id="CLU_1230897_0_0_1"/>